<sequence>MKRLRTRLRRLPEFGSRTCLSAIAGIAALQLWLLVETARGMPTGLGAAADALLLLAVIAAGYALFFAGALLLCVLLVWIPLRVPWLLLGLVGGTLGLFPKLFTYMNTSYVGGFAFTAFCSAGAMAASVVLGLSLQRKPYARSERCALGISALTLAAVFYVVTGAFGLHSSAGPEVQNAVPPGSALQADNPARPGEYEVRRFTYGSGQDIRRSAFGEEAALKTEPVDASAFVSRWNGLRSWYWGFDPSNLPVNGTVWLPEGDGPFPLVLMVHGNHLMEDFSDGGYGYLGELLASRGYAAVSVDENFVNYSIWSGIPDDDYALRAWLLLRHLQALEQMDGAAQGLLAGKLDLQSIALIGHSRGGQAAALAAVYDAYFRLTDQPDMLANLSYPIQTVIAFAPTDKKLAGRYVELEDINYLTLQGAYDSDVTTFDGDRQYDRVRMTDGPGGPYTKASLYLSRANHGQFNTTWGAHDIRLPTRLLMNTQALMDAQEQRQVAAVYISAFLELTMRGDARYEPMFRDWRYAAAWLPDSTAYKSRYMDSEMIRLSDYEEDRDLRTATLPTAELSGDGLARWSEEDKKNRQLGSRMNRAVRLEWSDAGGRYDLALPAAVAAGLEDSAQLAFSLAPGSVEAASQLAELTIRLTLADGRQASLSLGEVMQPSAPFYSRFLNAGPLTGQIKNGKLEPSSEQAYEDVFIPISRFAGGGAPVDPRQIRAISWVFEGLAPGSVSLDNVAMLPR</sequence>
<name>A0A927BYP4_9BACL</name>
<keyword evidence="1" id="KW-1133">Transmembrane helix</keyword>
<feature type="transmembrane region" description="Helical" evidence="1">
    <location>
        <begin position="109"/>
        <end position="134"/>
    </location>
</feature>
<organism evidence="2 3">
    <name type="scientific">Paenibacillus sabuli</name>
    <dbReference type="NCBI Taxonomy" id="2772509"/>
    <lineage>
        <taxon>Bacteria</taxon>
        <taxon>Bacillati</taxon>
        <taxon>Bacillota</taxon>
        <taxon>Bacilli</taxon>
        <taxon>Bacillales</taxon>
        <taxon>Paenibacillaceae</taxon>
        <taxon>Paenibacillus</taxon>
    </lineage>
</organism>
<keyword evidence="1" id="KW-0472">Membrane</keyword>
<feature type="transmembrane region" description="Helical" evidence="1">
    <location>
        <begin position="146"/>
        <end position="167"/>
    </location>
</feature>
<dbReference type="PANTHER" id="PTHR33428:SF2">
    <property type="entry name" value="CHLOROPHYLLASE-2"/>
    <property type="match status" value="1"/>
</dbReference>
<dbReference type="GO" id="GO:0047746">
    <property type="term" value="F:chlorophyllase activity"/>
    <property type="evidence" value="ECO:0007669"/>
    <property type="project" value="TreeGrafter"/>
</dbReference>
<dbReference type="Gene3D" id="3.40.50.1820">
    <property type="entry name" value="alpha/beta hydrolase"/>
    <property type="match status" value="1"/>
</dbReference>
<dbReference type="GO" id="GO:0015996">
    <property type="term" value="P:chlorophyll catabolic process"/>
    <property type="evidence" value="ECO:0007669"/>
    <property type="project" value="TreeGrafter"/>
</dbReference>
<evidence type="ECO:0000313" key="2">
    <source>
        <dbReference type="EMBL" id="MBD2847748.1"/>
    </source>
</evidence>
<keyword evidence="1" id="KW-0812">Transmembrane</keyword>
<feature type="transmembrane region" description="Helical" evidence="1">
    <location>
        <begin position="53"/>
        <end position="78"/>
    </location>
</feature>
<comment type="caution">
    <text evidence="2">The sequence shown here is derived from an EMBL/GenBank/DDBJ whole genome shotgun (WGS) entry which is preliminary data.</text>
</comment>
<evidence type="ECO:0000256" key="1">
    <source>
        <dbReference type="SAM" id="Phobius"/>
    </source>
</evidence>
<feature type="transmembrane region" description="Helical" evidence="1">
    <location>
        <begin position="85"/>
        <end position="103"/>
    </location>
</feature>
<protein>
    <recommendedName>
        <fullName evidence="4">Alpha/beta hydrolase</fullName>
    </recommendedName>
</protein>
<proteinExistence type="predicted"/>
<reference evidence="2" key="1">
    <citation type="submission" date="2020-09" db="EMBL/GenBank/DDBJ databases">
        <title>A novel bacterium of genus Paenibacillus, isolated from South China Sea.</title>
        <authorList>
            <person name="Huang H."/>
            <person name="Mo K."/>
            <person name="Hu Y."/>
        </authorList>
    </citation>
    <scope>NUCLEOTIDE SEQUENCE</scope>
    <source>
        <strain evidence="2">IB182496</strain>
    </source>
</reference>
<dbReference type="AlphaFoldDB" id="A0A927BYP4"/>
<dbReference type="PANTHER" id="PTHR33428">
    <property type="entry name" value="CHLOROPHYLLASE-2, CHLOROPLASTIC"/>
    <property type="match status" value="1"/>
</dbReference>
<evidence type="ECO:0000313" key="3">
    <source>
        <dbReference type="Proteomes" id="UP000621560"/>
    </source>
</evidence>
<dbReference type="SUPFAM" id="SSF53474">
    <property type="entry name" value="alpha/beta-Hydrolases"/>
    <property type="match status" value="1"/>
</dbReference>
<gene>
    <name evidence="2" type="ORF">IDH44_21355</name>
</gene>
<dbReference type="RefSeq" id="WP_190920851.1">
    <property type="nucleotide sequence ID" value="NZ_JACXIZ010000044.1"/>
</dbReference>
<dbReference type="EMBL" id="JACXIZ010000044">
    <property type="protein sequence ID" value="MBD2847748.1"/>
    <property type="molecule type" value="Genomic_DNA"/>
</dbReference>
<accession>A0A927BYP4</accession>
<keyword evidence="3" id="KW-1185">Reference proteome</keyword>
<dbReference type="Proteomes" id="UP000621560">
    <property type="component" value="Unassembled WGS sequence"/>
</dbReference>
<evidence type="ECO:0008006" key="4">
    <source>
        <dbReference type="Google" id="ProtNLM"/>
    </source>
</evidence>
<dbReference type="InterPro" id="IPR029058">
    <property type="entry name" value="AB_hydrolase_fold"/>
</dbReference>